<organism evidence="2 3">
    <name type="scientific">Halolamina salina</name>
    <dbReference type="NCBI Taxonomy" id="1220023"/>
    <lineage>
        <taxon>Archaea</taxon>
        <taxon>Methanobacteriati</taxon>
        <taxon>Methanobacteriota</taxon>
        <taxon>Stenosarchaea group</taxon>
        <taxon>Halobacteria</taxon>
        <taxon>Halobacteriales</taxon>
        <taxon>Haloferacaceae</taxon>
    </lineage>
</organism>
<gene>
    <name evidence="2" type="ORF">ACFR9S_05070</name>
</gene>
<protein>
    <submittedName>
        <fullName evidence="2">MarR family transcriptional regulator</fullName>
    </submittedName>
</protein>
<evidence type="ECO:0000256" key="1">
    <source>
        <dbReference type="SAM" id="MobiDB-lite"/>
    </source>
</evidence>
<dbReference type="RefSeq" id="WP_379733200.1">
    <property type="nucleotide sequence ID" value="NZ_JBHSWZ010000588.1"/>
</dbReference>
<reference evidence="2 3" key="1">
    <citation type="journal article" date="2019" name="Int. J. Syst. Evol. Microbiol.">
        <title>The Global Catalogue of Microorganisms (GCM) 10K type strain sequencing project: providing services to taxonomists for standard genome sequencing and annotation.</title>
        <authorList>
            <consortium name="The Broad Institute Genomics Platform"/>
            <consortium name="The Broad Institute Genome Sequencing Center for Infectious Disease"/>
            <person name="Wu L."/>
            <person name="Ma J."/>
        </authorList>
    </citation>
    <scope>NUCLEOTIDE SEQUENCE [LARGE SCALE GENOMIC DNA]</scope>
    <source>
        <strain evidence="2 3">CGMCC 1.12285</strain>
    </source>
</reference>
<evidence type="ECO:0000313" key="2">
    <source>
        <dbReference type="EMBL" id="MFD1525677.1"/>
    </source>
</evidence>
<dbReference type="Proteomes" id="UP001597111">
    <property type="component" value="Unassembled WGS sequence"/>
</dbReference>
<comment type="caution">
    <text evidence="2">The sequence shown here is derived from an EMBL/GenBank/DDBJ whole genome shotgun (WGS) entry which is preliminary data.</text>
</comment>
<name>A0ABD6B419_9EURY</name>
<sequence>MTQTQPNRADATTELSTEPPADVDSTAGKLVYVYLSSVVEATVDGIAEALDLKLIELLPTLRSLQSAGYVERAGESCRIVR</sequence>
<accession>A0ABD6B419</accession>
<proteinExistence type="predicted"/>
<feature type="region of interest" description="Disordered" evidence="1">
    <location>
        <begin position="1"/>
        <end position="24"/>
    </location>
</feature>
<keyword evidence="3" id="KW-1185">Reference proteome</keyword>
<evidence type="ECO:0000313" key="3">
    <source>
        <dbReference type="Proteomes" id="UP001597111"/>
    </source>
</evidence>
<dbReference type="EMBL" id="JBHUDH010000039">
    <property type="protein sequence ID" value="MFD1525677.1"/>
    <property type="molecule type" value="Genomic_DNA"/>
</dbReference>
<dbReference type="AlphaFoldDB" id="A0ABD6B419"/>